<evidence type="ECO:0000256" key="1">
    <source>
        <dbReference type="SAM" id="MobiDB-lite"/>
    </source>
</evidence>
<dbReference type="Pfam" id="PF00873">
    <property type="entry name" value="ACR_tran"/>
    <property type="match status" value="2"/>
</dbReference>
<dbReference type="Proteomes" id="UP001597469">
    <property type="component" value="Unassembled WGS sequence"/>
</dbReference>
<keyword evidence="2" id="KW-0812">Transmembrane</keyword>
<dbReference type="Gene3D" id="3.30.70.1440">
    <property type="entry name" value="Multidrug efflux transporter AcrB pore domain"/>
    <property type="match status" value="1"/>
</dbReference>
<feature type="transmembrane region" description="Helical" evidence="2">
    <location>
        <begin position="943"/>
        <end position="963"/>
    </location>
</feature>
<feature type="transmembrane region" description="Helical" evidence="2">
    <location>
        <begin position="462"/>
        <end position="485"/>
    </location>
</feature>
<gene>
    <name evidence="3" type="ORF">ACFSUS_03810</name>
</gene>
<dbReference type="PANTHER" id="PTHR32063">
    <property type="match status" value="1"/>
</dbReference>
<evidence type="ECO:0000256" key="2">
    <source>
        <dbReference type="SAM" id="Phobius"/>
    </source>
</evidence>
<dbReference type="InterPro" id="IPR027463">
    <property type="entry name" value="AcrB_DN_DC_subdom"/>
</dbReference>
<dbReference type="PRINTS" id="PR00702">
    <property type="entry name" value="ACRIFLAVINRP"/>
</dbReference>
<evidence type="ECO:0000313" key="3">
    <source>
        <dbReference type="EMBL" id="MFD2569744.1"/>
    </source>
</evidence>
<proteinExistence type="predicted"/>
<evidence type="ECO:0000313" key="4">
    <source>
        <dbReference type="Proteomes" id="UP001597469"/>
    </source>
</evidence>
<dbReference type="Gene3D" id="1.20.1640.10">
    <property type="entry name" value="Multidrug efflux transporter AcrB transmembrane domain"/>
    <property type="match status" value="2"/>
</dbReference>
<feature type="transmembrane region" description="Helical" evidence="2">
    <location>
        <begin position="573"/>
        <end position="592"/>
    </location>
</feature>
<feature type="compositionally biased region" description="Polar residues" evidence="1">
    <location>
        <begin position="500"/>
        <end position="523"/>
    </location>
</feature>
<keyword evidence="2" id="KW-0472">Membrane</keyword>
<organism evidence="3 4">
    <name type="scientific">Spirosoma soli</name>
    <dbReference type="NCBI Taxonomy" id="1770529"/>
    <lineage>
        <taxon>Bacteria</taxon>
        <taxon>Pseudomonadati</taxon>
        <taxon>Bacteroidota</taxon>
        <taxon>Cytophagia</taxon>
        <taxon>Cytophagales</taxon>
        <taxon>Cytophagaceae</taxon>
        <taxon>Spirosoma</taxon>
    </lineage>
</organism>
<dbReference type="RefSeq" id="WP_381519318.1">
    <property type="nucleotide sequence ID" value="NZ_JBHULN010000002.1"/>
</dbReference>
<keyword evidence="4" id="KW-1185">Reference proteome</keyword>
<name>A0ABW5M0F2_9BACT</name>
<feature type="transmembrane region" description="Helical" evidence="2">
    <location>
        <begin position="917"/>
        <end position="936"/>
    </location>
</feature>
<reference evidence="4" key="1">
    <citation type="journal article" date="2019" name="Int. J. Syst. Evol. Microbiol.">
        <title>The Global Catalogue of Microorganisms (GCM) 10K type strain sequencing project: providing services to taxonomists for standard genome sequencing and annotation.</title>
        <authorList>
            <consortium name="The Broad Institute Genomics Platform"/>
            <consortium name="The Broad Institute Genome Sequencing Center for Infectious Disease"/>
            <person name="Wu L."/>
            <person name="Ma J."/>
        </authorList>
    </citation>
    <scope>NUCLEOTIDE SEQUENCE [LARGE SCALE GENOMIC DNA]</scope>
    <source>
        <strain evidence="4">KCTC 42805</strain>
    </source>
</reference>
<dbReference type="PANTHER" id="PTHR32063:SF8">
    <property type="entry name" value="CATION EFFLUX PROTEIN"/>
    <property type="match status" value="1"/>
</dbReference>
<dbReference type="SUPFAM" id="SSF82866">
    <property type="entry name" value="Multidrug efflux transporter AcrB transmembrane domain"/>
    <property type="match status" value="2"/>
</dbReference>
<accession>A0ABW5M0F2</accession>
<dbReference type="Gene3D" id="3.30.2090.10">
    <property type="entry name" value="Multidrug efflux transporter AcrB TolC docking domain, DN and DC subdomains"/>
    <property type="match status" value="2"/>
</dbReference>
<dbReference type="EMBL" id="JBHULN010000002">
    <property type="protein sequence ID" value="MFD2569744.1"/>
    <property type="molecule type" value="Genomic_DNA"/>
</dbReference>
<dbReference type="SUPFAM" id="SSF82693">
    <property type="entry name" value="Multidrug efflux transporter AcrB pore domain, PN1, PN2, PC1 and PC2 subdomains"/>
    <property type="match status" value="2"/>
</dbReference>
<dbReference type="SUPFAM" id="SSF82714">
    <property type="entry name" value="Multidrug efflux transporter AcrB TolC docking domain, DN and DC subdomains"/>
    <property type="match status" value="2"/>
</dbReference>
<feature type="region of interest" description="Disordered" evidence="1">
    <location>
        <begin position="500"/>
        <end position="524"/>
    </location>
</feature>
<feature type="transmembrane region" description="Helical" evidence="2">
    <location>
        <begin position="1018"/>
        <end position="1037"/>
    </location>
</feature>
<feature type="transmembrane region" description="Helical" evidence="2">
    <location>
        <begin position="1049"/>
        <end position="1072"/>
    </location>
</feature>
<dbReference type="InterPro" id="IPR001036">
    <property type="entry name" value="Acrflvin-R"/>
</dbReference>
<comment type="caution">
    <text evidence="3">The sequence shown here is derived from an EMBL/GenBank/DDBJ whole genome shotgun (WGS) entry which is preliminary data.</text>
</comment>
<protein>
    <submittedName>
        <fullName evidence="3">Efflux RND transporter permease subunit</fullName>
    </submittedName>
</protein>
<feature type="transmembrane region" description="Helical" evidence="2">
    <location>
        <begin position="430"/>
        <end position="450"/>
    </location>
</feature>
<feature type="transmembrane region" description="Helical" evidence="2">
    <location>
        <begin position="359"/>
        <end position="379"/>
    </location>
</feature>
<feature type="transmembrane region" description="Helical" evidence="2">
    <location>
        <begin position="969"/>
        <end position="990"/>
    </location>
</feature>
<dbReference type="Gene3D" id="3.30.70.1320">
    <property type="entry name" value="Multidrug efflux transporter AcrB pore domain like"/>
    <property type="match status" value="1"/>
</dbReference>
<dbReference type="Gene3D" id="3.30.70.1430">
    <property type="entry name" value="Multidrug efflux transporter AcrB pore domain"/>
    <property type="match status" value="2"/>
</dbReference>
<keyword evidence="2" id="KW-1133">Transmembrane helix</keyword>
<sequence>MNLIRSALRKPITILVLVASLFFFGINAIRNIKIDIFPNLNLPVIYISQPFGGYTPNQMESFFGKQYVNLLLYVSGVKSIETKNIQGLTLIKLSFYEGTNMAQAAAEVSAYSNRAQAIFPPGSQPPFILRFDASTLPVGQLVLSSPIRTNNELQDLANVYVRAGFSSIPGLVAPAPFGGNSRTVVIKVDPELMRSHNLTPDQLVAALRINNQATPAGNVRVGDLNYFTPANTTVQNIKDFGNIPLYTGSVQNLYLKDVATIEDGADITQGYVLVNGKRSVYLPITKSADASTWEVVQNLKAALPRFQALLPEDVKLTYTFDQSVYVINAVKSLMTEGAIGAILTGLMVLLFLGDARGALIVIITIPTCIISGVLFLSLFGQTINIMTLSGLSLAIGILVDESTVTIENIHQHMDMGKPKALAIWDACKEIAFSKLLILFCILAVFAPAFTMTGIPGALFLPLALAISFSMITSYVMAQTLVPVLANWMMKGHNHVSNGQAHKGSNGTVIKSNGTNGVSASNGHTADGDTLNAKKKLAHTKDLNGDGKLSFFERVRARFNRFIGRMLPYRKPIVLSYIVVAMGIAGLLILTIGRDVLPKVNAGQFQVRLRAPDGTRLEKTEAVMLKAISELNQLVGKENVEITSAMVGMHGSQFSTSPIYLFMAGPQEGVMQVALKEDYDVDLDELKDQFRASMKKALPDVKLSFEPIELTDKILSQGSPTPIEVRLSGKNKKQNEEYANKVIAKLNRISYLRDVQIGQSTKYPSININIDRVRAAQLGTDISAISRSLIASTSSSRFTEKSVWIDPKSGQSYSVQVQIPENQMKSVDDIGEIPILQNTNRPVLSDVADIQKGTTYGENDNLGAIPVLSVTANLNDMDLGTASTDVEKAIASLGELPRGLTIKTQGLSQVLTDTLDSLQTGLLTAIVVIFLMLAANFQSFKVSLVVLCTVPAVLVGSLALLMLTGSTLNLQSYMGMIMSVGVSISNAVLLVTNAEELRMRNGNALQSAREAASVRLRPILMTSVAMVVGMIPMASGLGEGGSQAAPLGRAVIGGLVASTFAALFILPLVFAWVQNKTSTQSVSLDPEDKESKFYIPAPYESAN</sequence>